<accession>A0A1V4A4G6</accession>
<feature type="region of interest" description="Disordered" evidence="1">
    <location>
        <begin position="343"/>
        <end position="472"/>
    </location>
</feature>
<feature type="transmembrane region" description="Helical" evidence="2">
    <location>
        <begin position="313"/>
        <end position="333"/>
    </location>
</feature>
<feature type="compositionally biased region" description="Low complexity" evidence="1">
    <location>
        <begin position="392"/>
        <end position="408"/>
    </location>
</feature>
<feature type="compositionally biased region" description="Polar residues" evidence="1">
    <location>
        <begin position="356"/>
        <end position="382"/>
    </location>
</feature>
<evidence type="ECO:0000256" key="1">
    <source>
        <dbReference type="SAM" id="MobiDB-lite"/>
    </source>
</evidence>
<name>A0A1V4A4G6_9ACTN</name>
<dbReference type="Proteomes" id="UP000190539">
    <property type="component" value="Unassembled WGS sequence"/>
</dbReference>
<feature type="region of interest" description="Disordered" evidence="1">
    <location>
        <begin position="277"/>
        <end position="307"/>
    </location>
</feature>
<keyword evidence="4" id="KW-1185">Reference proteome</keyword>
<organism evidence="3 4">
    <name type="scientific">Streptomyces tsukubensis</name>
    <dbReference type="NCBI Taxonomy" id="83656"/>
    <lineage>
        <taxon>Bacteria</taxon>
        <taxon>Bacillati</taxon>
        <taxon>Actinomycetota</taxon>
        <taxon>Actinomycetes</taxon>
        <taxon>Kitasatosporales</taxon>
        <taxon>Streptomycetaceae</taxon>
        <taxon>Streptomyces</taxon>
    </lineage>
</organism>
<feature type="compositionally biased region" description="Low complexity" evidence="1">
    <location>
        <begin position="426"/>
        <end position="447"/>
    </location>
</feature>
<evidence type="ECO:0000313" key="4">
    <source>
        <dbReference type="Proteomes" id="UP000190539"/>
    </source>
</evidence>
<keyword evidence="2" id="KW-1133">Transmembrane helix</keyword>
<comment type="caution">
    <text evidence="3">The sequence shown here is derived from an EMBL/GenBank/DDBJ whole genome shotgun (WGS) entry which is preliminary data.</text>
</comment>
<feature type="transmembrane region" description="Helical" evidence="2">
    <location>
        <begin position="21"/>
        <end position="40"/>
    </location>
</feature>
<evidence type="ECO:0000256" key="2">
    <source>
        <dbReference type="SAM" id="Phobius"/>
    </source>
</evidence>
<feature type="compositionally biased region" description="Gly residues" evidence="1">
    <location>
        <begin position="178"/>
        <end position="191"/>
    </location>
</feature>
<feature type="region of interest" description="Disordered" evidence="1">
    <location>
        <begin position="86"/>
        <end position="192"/>
    </location>
</feature>
<evidence type="ECO:0000313" key="3">
    <source>
        <dbReference type="EMBL" id="OON75109.1"/>
    </source>
</evidence>
<dbReference type="EMBL" id="MVFC01000024">
    <property type="protein sequence ID" value="OON75109.1"/>
    <property type="molecule type" value="Genomic_DNA"/>
</dbReference>
<dbReference type="AlphaFoldDB" id="A0A1V4A4G6"/>
<protein>
    <submittedName>
        <fullName evidence="3">Uncharacterized protein</fullName>
    </submittedName>
</protein>
<feature type="region of interest" description="Disordered" evidence="1">
    <location>
        <begin position="226"/>
        <end position="248"/>
    </location>
</feature>
<sequence length="472" mass="47070">MREAEIRPDPEHEPGKKRLDLSVAQVAGSAVAAIAAAVLASKLGVYGTIIGAGVVSVVATTGGTVFQHLFRRTGEQIREAAVQTKPKARQVPHVRAGDGSEVPGTFLAEPCTDRAEPYADGAEPYADHGAGNLPYAGKDGVPGPAGPPASAPPRHDATTVLPRARQGTGPDAGRSDIGRGGAGRDGVGRDGAGVDIQKTQMISALDGTRPLGAASVPVAGEDDRTRALRIPNPGSGAAGGGPGAEDDGATRLIPVTGQDIPGDQETPLLRGPVDGARAAASTRRLGRATDGPSEEFGASVTHGTRKRRRRGPLITAAIVFALSMAGITGYEVLSGHSLSGGDGSTIGRITHGNSGGSHQDQEPTTDPSGAPSDTNSPSDGATSPQDGGSGSPSGSPSPGQDESGSDSGSGSGQQKDDDTDPGSGTGTSEGKTPTPTPTPSDTGTSNDQGDDGQGSDGDQGEVQKQEVTPPST</sequence>
<dbReference type="STRING" id="83656.B1H18_23370"/>
<feature type="transmembrane region" description="Helical" evidence="2">
    <location>
        <begin position="46"/>
        <end position="70"/>
    </location>
</feature>
<dbReference type="RefSeq" id="WP_227025311.1">
    <property type="nucleotide sequence ID" value="NZ_CP045178.1"/>
</dbReference>
<keyword evidence="2" id="KW-0472">Membrane</keyword>
<keyword evidence="2" id="KW-0812">Transmembrane</keyword>
<gene>
    <name evidence="3" type="ORF">B1H18_23370</name>
</gene>
<reference evidence="3 4" key="1">
    <citation type="submission" date="2017-02" db="EMBL/GenBank/DDBJ databases">
        <title>Draft Genome Sequence of Streptomyces tsukubaensis F601, a Producer of the immunosuppressant tacrolimus FK506.</title>
        <authorList>
            <person name="Zong G."/>
            <person name="Zhong C."/>
            <person name="Fu J."/>
            <person name="Qin R."/>
            <person name="Cao G."/>
        </authorList>
    </citation>
    <scope>NUCLEOTIDE SEQUENCE [LARGE SCALE GENOMIC DNA]</scope>
    <source>
        <strain evidence="3 4">F601</strain>
    </source>
</reference>
<proteinExistence type="predicted"/>